<keyword evidence="6" id="KW-0540">Nuclease</keyword>
<comment type="catalytic activity">
    <reaction evidence="1">
        <text>Endonucleolytic cleavage to 5'-phosphomonoester.</text>
        <dbReference type="EC" id="3.1.26.4"/>
    </reaction>
</comment>
<comment type="caution">
    <text evidence="12">The sequence shown here is derived from an EMBL/GenBank/DDBJ whole genome shotgun (WGS) entry which is preliminary data.</text>
</comment>
<comment type="similarity">
    <text evidence="3">Belongs to the RNase H family.</text>
</comment>
<dbReference type="CDD" id="cd09278">
    <property type="entry name" value="RNase_HI_prokaryote_like"/>
    <property type="match status" value="1"/>
</dbReference>
<dbReference type="InterPro" id="IPR022892">
    <property type="entry name" value="RNaseHI"/>
</dbReference>
<evidence type="ECO:0000256" key="7">
    <source>
        <dbReference type="ARBA" id="ARBA00022723"/>
    </source>
</evidence>
<evidence type="ECO:0000256" key="6">
    <source>
        <dbReference type="ARBA" id="ARBA00022722"/>
    </source>
</evidence>
<sequence length="154" mass="17183">MIEIYTDGASSGNPGPGGYGVILRSGQHYKELSAGFRKTTNNRMELLAVISGLEAIKSPNQQVTIYSDSKYVIDSIEKRWLQGWVAKGFAGKKNKDLWLKYLTISKMHQIKFVWVRGHNGHPENERCDVLAVAAGKQRDLLIDSVFEAEAANRS</sequence>
<dbReference type="Proteomes" id="UP000606600">
    <property type="component" value="Unassembled WGS sequence"/>
</dbReference>
<dbReference type="SUPFAM" id="SSF53098">
    <property type="entry name" value="Ribonuclease H-like"/>
    <property type="match status" value="1"/>
</dbReference>
<evidence type="ECO:0000313" key="12">
    <source>
        <dbReference type="EMBL" id="MBD1365870.1"/>
    </source>
</evidence>
<dbReference type="InterPro" id="IPR002156">
    <property type="entry name" value="RNaseH_domain"/>
</dbReference>
<name>A0ABR7WU91_9SPHI</name>
<evidence type="ECO:0000313" key="13">
    <source>
        <dbReference type="Proteomes" id="UP000606600"/>
    </source>
</evidence>
<evidence type="ECO:0000256" key="8">
    <source>
        <dbReference type="ARBA" id="ARBA00022759"/>
    </source>
</evidence>
<dbReference type="PROSITE" id="PS50879">
    <property type="entry name" value="RNASE_H_1"/>
    <property type="match status" value="1"/>
</dbReference>
<dbReference type="Pfam" id="PF00075">
    <property type="entry name" value="RNase_H"/>
    <property type="match status" value="1"/>
</dbReference>
<evidence type="ECO:0000256" key="2">
    <source>
        <dbReference type="ARBA" id="ARBA00001946"/>
    </source>
</evidence>
<keyword evidence="9 12" id="KW-0378">Hydrolase</keyword>
<proteinExistence type="inferred from homology"/>
<evidence type="ECO:0000256" key="1">
    <source>
        <dbReference type="ARBA" id="ARBA00000077"/>
    </source>
</evidence>
<feature type="domain" description="RNase H type-1" evidence="11">
    <location>
        <begin position="1"/>
        <end position="136"/>
    </location>
</feature>
<comment type="cofactor">
    <cofactor evidence="2">
        <name>Mg(2+)</name>
        <dbReference type="ChEBI" id="CHEBI:18420"/>
    </cofactor>
</comment>
<dbReference type="EC" id="3.1.26.4" evidence="5"/>
<dbReference type="InterPro" id="IPR036397">
    <property type="entry name" value="RNaseH_sf"/>
</dbReference>
<evidence type="ECO:0000256" key="3">
    <source>
        <dbReference type="ARBA" id="ARBA00005300"/>
    </source>
</evidence>
<keyword evidence="10" id="KW-0460">Magnesium</keyword>
<evidence type="ECO:0000259" key="11">
    <source>
        <dbReference type="PROSITE" id="PS50879"/>
    </source>
</evidence>
<evidence type="ECO:0000256" key="4">
    <source>
        <dbReference type="ARBA" id="ARBA00011245"/>
    </source>
</evidence>
<dbReference type="EMBL" id="JACWMY010000010">
    <property type="protein sequence ID" value="MBD1365870.1"/>
    <property type="molecule type" value="Genomic_DNA"/>
</dbReference>
<comment type="subunit">
    <text evidence="4">Monomer.</text>
</comment>
<dbReference type="RefSeq" id="WP_191190534.1">
    <property type="nucleotide sequence ID" value="NZ_JACWMY010000010.1"/>
</dbReference>
<keyword evidence="13" id="KW-1185">Reference proteome</keyword>
<reference evidence="12 13" key="1">
    <citation type="submission" date="2020-09" db="EMBL/GenBank/DDBJ databases">
        <title>Novel species of Mucilaginibacter isolated from a glacier on the Tibetan Plateau.</title>
        <authorList>
            <person name="Liu Q."/>
            <person name="Xin Y.-H."/>
        </authorList>
    </citation>
    <scope>NUCLEOTIDE SEQUENCE [LARGE SCALE GENOMIC DNA]</scope>
    <source>
        <strain evidence="12 13">ZT4R22</strain>
    </source>
</reference>
<dbReference type="GO" id="GO:0004523">
    <property type="term" value="F:RNA-DNA hybrid ribonuclease activity"/>
    <property type="evidence" value="ECO:0007669"/>
    <property type="project" value="UniProtKB-EC"/>
</dbReference>
<gene>
    <name evidence="12" type="primary">rnhA</name>
    <name evidence="12" type="ORF">IDJ77_18790</name>
</gene>
<evidence type="ECO:0000256" key="9">
    <source>
        <dbReference type="ARBA" id="ARBA00022801"/>
    </source>
</evidence>
<evidence type="ECO:0000256" key="10">
    <source>
        <dbReference type="ARBA" id="ARBA00022842"/>
    </source>
</evidence>
<organism evidence="12 13">
    <name type="scientific">Mucilaginibacter pankratovii</name>
    <dbReference type="NCBI Taxonomy" id="2772110"/>
    <lineage>
        <taxon>Bacteria</taxon>
        <taxon>Pseudomonadati</taxon>
        <taxon>Bacteroidota</taxon>
        <taxon>Sphingobacteriia</taxon>
        <taxon>Sphingobacteriales</taxon>
        <taxon>Sphingobacteriaceae</taxon>
        <taxon>Mucilaginibacter</taxon>
    </lineage>
</organism>
<dbReference type="InterPro" id="IPR012337">
    <property type="entry name" value="RNaseH-like_sf"/>
</dbReference>
<evidence type="ECO:0000256" key="5">
    <source>
        <dbReference type="ARBA" id="ARBA00012180"/>
    </source>
</evidence>
<dbReference type="InterPro" id="IPR050092">
    <property type="entry name" value="RNase_H"/>
</dbReference>
<dbReference type="Gene3D" id="3.30.420.10">
    <property type="entry name" value="Ribonuclease H-like superfamily/Ribonuclease H"/>
    <property type="match status" value="1"/>
</dbReference>
<dbReference type="PANTHER" id="PTHR10642:SF26">
    <property type="entry name" value="RIBONUCLEASE H1"/>
    <property type="match status" value="1"/>
</dbReference>
<keyword evidence="8" id="KW-0255">Endonuclease</keyword>
<dbReference type="PANTHER" id="PTHR10642">
    <property type="entry name" value="RIBONUCLEASE H1"/>
    <property type="match status" value="1"/>
</dbReference>
<dbReference type="NCBIfam" id="NF001236">
    <property type="entry name" value="PRK00203.1"/>
    <property type="match status" value="1"/>
</dbReference>
<protein>
    <recommendedName>
        <fullName evidence="5">ribonuclease H</fullName>
        <ecNumber evidence="5">3.1.26.4</ecNumber>
    </recommendedName>
</protein>
<keyword evidence="7" id="KW-0479">Metal-binding</keyword>
<accession>A0ABR7WU91</accession>